<dbReference type="RefSeq" id="WP_167069086.1">
    <property type="nucleotide sequence ID" value="NZ_JAAOZR010000098.1"/>
</dbReference>
<accession>A0ABS4I587</accession>
<keyword evidence="1" id="KW-0472">Membrane</keyword>
<sequence>MVTRSWLFDAMIYMYALSLLFYFSDFANANRSAKRMGTGLLLFVWVLQTAYLVINLYGHLTEWAFARSDVLFMFSWLIVTISLLVNRFFRIELFVFFVNVLGFAILALNIFGNPHVMPIKAGWDINDELLFIHITLAIGSYAAFSIAAIFSCMYVFLHSMLKAKKFSQTVMRLPSLEKIEHYTYFSVIIGAPLLLMALSLGVVWVVLEGNHNLLYDPKVINSFFVLAAYAFYLFQQKSMRISGFKLAAWNLAAFLIVVLNFVVSNLVSGFHDWIWSS</sequence>
<dbReference type="Proteomes" id="UP001519344">
    <property type="component" value="Unassembled WGS sequence"/>
</dbReference>
<dbReference type="InterPro" id="IPR052372">
    <property type="entry name" value="YpjD/HemX"/>
</dbReference>
<comment type="caution">
    <text evidence="3">The sequence shown here is derived from an EMBL/GenBank/DDBJ whole genome shotgun (WGS) entry which is preliminary data.</text>
</comment>
<dbReference type="PANTHER" id="PTHR38034">
    <property type="entry name" value="INNER MEMBRANE PROTEIN YPJD"/>
    <property type="match status" value="1"/>
</dbReference>
<organism evidence="3 4">
    <name type="scientific">Paenibacillus aceris</name>
    <dbReference type="NCBI Taxonomy" id="869555"/>
    <lineage>
        <taxon>Bacteria</taxon>
        <taxon>Bacillati</taxon>
        <taxon>Bacillota</taxon>
        <taxon>Bacilli</taxon>
        <taxon>Bacillales</taxon>
        <taxon>Paenibacillaceae</taxon>
        <taxon>Paenibacillus</taxon>
    </lineage>
</organism>
<dbReference type="InterPro" id="IPR002541">
    <property type="entry name" value="Cyt_c_assembly"/>
</dbReference>
<feature type="transmembrane region" description="Helical" evidence="1">
    <location>
        <begin position="36"/>
        <end position="58"/>
    </location>
</feature>
<name>A0ABS4I587_9BACL</name>
<evidence type="ECO:0000313" key="3">
    <source>
        <dbReference type="EMBL" id="MBP1966074.1"/>
    </source>
</evidence>
<feature type="domain" description="Cytochrome c assembly protein" evidence="2">
    <location>
        <begin position="70"/>
        <end position="271"/>
    </location>
</feature>
<evidence type="ECO:0000259" key="2">
    <source>
        <dbReference type="Pfam" id="PF01578"/>
    </source>
</evidence>
<evidence type="ECO:0000256" key="1">
    <source>
        <dbReference type="SAM" id="Phobius"/>
    </source>
</evidence>
<keyword evidence="1" id="KW-0812">Transmembrane</keyword>
<feature type="transmembrane region" description="Helical" evidence="1">
    <location>
        <begin position="219"/>
        <end position="234"/>
    </location>
</feature>
<dbReference type="EMBL" id="JAGGKV010000018">
    <property type="protein sequence ID" value="MBP1966074.1"/>
    <property type="molecule type" value="Genomic_DNA"/>
</dbReference>
<protein>
    <submittedName>
        <fullName evidence="3">HemX protein</fullName>
    </submittedName>
</protein>
<keyword evidence="4" id="KW-1185">Reference proteome</keyword>
<feature type="transmembrane region" description="Helical" evidence="1">
    <location>
        <begin position="93"/>
        <end position="111"/>
    </location>
</feature>
<proteinExistence type="predicted"/>
<reference evidence="3 4" key="1">
    <citation type="submission" date="2021-03" db="EMBL/GenBank/DDBJ databases">
        <title>Genomic Encyclopedia of Type Strains, Phase IV (KMG-IV): sequencing the most valuable type-strain genomes for metagenomic binning, comparative biology and taxonomic classification.</title>
        <authorList>
            <person name="Goeker M."/>
        </authorList>
    </citation>
    <scope>NUCLEOTIDE SEQUENCE [LARGE SCALE GENOMIC DNA]</scope>
    <source>
        <strain evidence="3 4">DSM 24950</strain>
    </source>
</reference>
<feature type="transmembrane region" description="Helical" evidence="1">
    <location>
        <begin position="246"/>
        <end position="267"/>
    </location>
</feature>
<gene>
    <name evidence="3" type="ORF">J2Z65_005332</name>
</gene>
<feature type="transmembrane region" description="Helical" evidence="1">
    <location>
        <begin position="182"/>
        <end position="207"/>
    </location>
</feature>
<keyword evidence="1" id="KW-1133">Transmembrane helix</keyword>
<evidence type="ECO:0000313" key="4">
    <source>
        <dbReference type="Proteomes" id="UP001519344"/>
    </source>
</evidence>
<dbReference type="PANTHER" id="PTHR38034:SF1">
    <property type="entry name" value="INNER MEMBRANE PROTEIN YPJD"/>
    <property type="match status" value="1"/>
</dbReference>
<feature type="transmembrane region" description="Helical" evidence="1">
    <location>
        <begin position="6"/>
        <end position="24"/>
    </location>
</feature>
<dbReference type="Pfam" id="PF01578">
    <property type="entry name" value="Cytochrom_C_asm"/>
    <property type="match status" value="1"/>
</dbReference>
<feature type="transmembrane region" description="Helical" evidence="1">
    <location>
        <begin position="70"/>
        <end position="86"/>
    </location>
</feature>
<feature type="transmembrane region" description="Helical" evidence="1">
    <location>
        <begin position="131"/>
        <end position="161"/>
    </location>
</feature>